<evidence type="ECO:0000256" key="2">
    <source>
        <dbReference type="ARBA" id="ARBA00022490"/>
    </source>
</evidence>
<dbReference type="Pfam" id="PF02504">
    <property type="entry name" value="FA_synthesis"/>
    <property type="match status" value="1"/>
</dbReference>
<dbReference type="GO" id="GO:0008654">
    <property type="term" value="P:phospholipid biosynthetic process"/>
    <property type="evidence" value="ECO:0007669"/>
    <property type="project" value="UniProtKB-KW"/>
</dbReference>
<dbReference type="InterPro" id="IPR003664">
    <property type="entry name" value="FA_synthesis"/>
</dbReference>
<comment type="catalytic activity">
    <reaction evidence="1 10">
        <text>a fatty acyl-[ACP] + phosphate = an acyl phosphate + holo-[ACP]</text>
        <dbReference type="Rhea" id="RHEA:42292"/>
        <dbReference type="Rhea" id="RHEA-COMP:9685"/>
        <dbReference type="Rhea" id="RHEA-COMP:14125"/>
        <dbReference type="ChEBI" id="CHEBI:43474"/>
        <dbReference type="ChEBI" id="CHEBI:59918"/>
        <dbReference type="ChEBI" id="CHEBI:64479"/>
        <dbReference type="ChEBI" id="CHEBI:138651"/>
        <dbReference type="EC" id="2.3.1.274"/>
    </reaction>
</comment>
<dbReference type="Proteomes" id="UP000282654">
    <property type="component" value="Unassembled WGS sequence"/>
</dbReference>
<evidence type="ECO:0000256" key="3">
    <source>
        <dbReference type="ARBA" id="ARBA00022516"/>
    </source>
</evidence>
<evidence type="ECO:0000256" key="1">
    <source>
        <dbReference type="ARBA" id="ARBA00001232"/>
    </source>
</evidence>
<dbReference type="Gene3D" id="3.40.718.10">
    <property type="entry name" value="Isopropylmalate Dehydrogenase"/>
    <property type="match status" value="1"/>
</dbReference>
<dbReference type="RefSeq" id="WP_123930965.1">
    <property type="nucleotide sequence ID" value="NZ_RKRE01000003.1"/>
</dbReference>
<dbReference type="EC" id="2.3.1.274" evidence="8 10"/>
<dbReference type="PANTHER" id="PTHR30100:SF1">
    <property type="entry name" value="PHOSPHATE ACYLTRANSFERASE"/>
    <property type="match status" value="1"/>
</dbReference>
<evidence type="ECO:0000256" key="4">
    <source>
        <dbReference type="ARBA" id="ARBA00022679"/>
    </source>
</evidence>
<comment type="function">
    <text evidence="10">Catalyzes the reversible formation of acyl-phosphate (acyl-PO(4)) from acyl-[acyl-carrier-protein] (acyl-ACP). This enzyme utilizes acyl-ACP as fatty acyl donor, but not acyl-CoA.</text>
</comment>
<dbReference type="UniPathway" id="UPA00085"/>
<name>A0A3N5B198_9THEO</name>
<gene>
    <name evidence="10" type="primary">plsX</name>
    <name evidence="11" type="ORF">EDD75_1704</name>
</gene>
<protein>
    <recommendedName>
        <fullName evidence="8 10">Phosphate acyltransferase</fullName>
        <ecNumber evidence="8 10">2.3.1.274</ecNumber>
    </recommendedName>
    <alternativeName>
        <fullName evidence="10">Acyl-ACP phosphotransacylase</fullName>
    </alternativeName>
    <alternativeName>
        <fullName evidence="10">Acyl-[acyl-carrier-protein]--phosphate acyltransferase</fullName>
    </alternativeName>
    <alternativeName>
        <fullName evidence="10">Phosphate-acyl-ACP acyltransferase</fullName>
    </alternativeName>
</protein>
<accession>A0A3N5B198</accession>
<dbReference type="InterPro" id="IPR012281">
    <property type="entry name" value="Phospholipid_synth_PlsX-like"/>
</dbReference>
<evidence type="ECO:0000256" key="10">
    <source>
        <dbReference type="HAMAP-Rule" id="MF_00019"/>
    </source>
</evidence>
<dbReference type="SUPFAM" id="SSF53659">
    <property type="entry name" value="Isocitrate/Isopropylmalate dehydrogenase-like"/>
    <property type="match status" value="1"/>
</dbReference>
<dbReference type="NCBIfam" id="TIGR00182">
    <property type="entry name" value="plsX"/>
    <property type="match status" value="1"/>
</dbReference>
<evidence type="ECO:0000256" key="9">
    <source>
        <dbReference type="ARBA" id="ARBA00046608"/>
    </source>
</evidence>
<evidence type="ECO:0000256" key="6">
    <source>
        <dbReference type="ARBA" id="ARBA00023209"/>
    </source>
</evidence>
<evidence type="ECO:0000256" key="8">
    <source>
        <dbReference type="ARBA" id="ARBA00024069"/>
    </source>
</evidence>
<comment type="subcellular location">
    <subcellularLocation>
        <location evidence="10">Cytoplasm</location>
    </subcellularLocation>
    <text evidence="10">Associated with the membrane possibly through PlsY.</text>
</comment>
<comment type="subunit">
    <text evidence="9 10">Homodimer. Probably interacts with PlsY.</text>
</comment>
<evidence type="ECO:0000256" key="5">
    <source>
        <dbReference type="ARBA" id="ARBA00023098"/>
    </source>
</evidence>
<comment type="similarity">
    <text evidence="10">Belongs to the PlsX family.</text>
</comment>
<evidence type="ECO:0000313" key="12">
    <source>
        <dbReference type="Proteomes" id="UP000282654"/>
    </source>
</evidence>
<reference evidence="11 12" key="1">
    <citation type="submission" date="2018-11" db="EMBL/GenBank/DDBJ databases">
        <title>Genomic Encyclopedia of Type Strains, Phase IV (KMG-IV): sequencing the most valuable type-strain genomes for metagenomic binning, comparative biology and taxonomic classification.</title>
        <authorList>
            <person name="Goeker M."/>
        </authorList>
    </citation>
    <scope>NUCLEOTIDE SEQUENCE [LARGE SCALE GENOMIC DNA]</scope>
    <source>
        <strain evidence="11 12">DSM 102936</strain>
    </source>
</reference>
<proteinExistence type="inferred from homology"/>
<evidence type="ECO:0000256" key="7">
    <source>
        <dbReference type="ARBA" id="ARBA00023264"/>
    </source>
</evidence>
<dbReference type="GO" id="GO:0043811">
    <property type="term" value="F:phosphate:acyl-[acyl carrier protein] acyltransferase activity"/>
    <property type="evidence" value="ECO:0007669"/>
    <property type="project" value="UniProtKB-UniRule"/>
</dbReference>
<dbReference type="EMBL" id="RKRE01000003">
    <property type="protein sequence ID" value="RPF42602.1"/>
    <property type="molecule type" value="Genomic_DNA"/>
</dbReference>
<dbReference type="HAMAP" id="MF_00019">
    <property type="entry name" value="PlsX"/>
    <property type="match status" value="1"/>
</dbReference>
<dbReference type="PIRSF" id="PIRSF002465">
    <property type="entry name" value="Phsphlp_syn_PlsX"/>
    <property type="match status" value="1"/>
</dbReference>
<keyword evidence="11" id="KW-0012">Acyltransferase</keyword>
<keyword evidence="3 10" id="KW-0444">Lipid biosynthesis</keyword>
<dbReference type="OrthoDB" id="9806408at2"/>
<keyword evidence="12" id="KW-1185">Reference proteome</keyword>
<dbReference type="AlphaFoldDB" id="A0A3N5B198"/>
<keyword evidence="7 10" id="KW-1208">Phospholipid metabolism</keyword>
<keyword evidence="2 10" id="KW-0963">Cytoplasm</keyword>
<dbReference type="GO" id="GO:0006633">
    <property type="term" value="P:fatty acid biosynthetic process"/>
    <property type="evidence" value="ECO:0007669"/>
    <property type="project" value="UniProtKB-UniRule"/>
</dbReference>
<dbReference type="GO" id="GO:0005737">
    <property type="term" value="C:cytoplasm"/>
    <property type="evidence" value="ECO:0007669"/>
    <property type="project" value="UniProtKB-SubCell"/>
</dbReference>
<keyword evidence="6 10" id="KW-0594">Phospholipid biosynthesis</keyword>
<keyword evidence="5 10" id="KW-0443">Lipid metabolism</keyword>
<keyword evidence="4 10" id="KW-0808">Transferase</keyword>
<evidence type="ECO:0000313" key="11">
    <source>
        <dbReference type="EMBL" id="RPF42602.1"/>
    </source>
</evidence>
<comment type="pathway">
    <text evidence="10">Lipid metabolism; phospholipid metabolism.</text>
</comment>
<comment type="caution">
    <text evidence="11">The sequence shown here is derived from an EMBL/GenBank/DDBJ whole genome shotgun (WGS) entry which is preliminary data.</text>
</comment>
<dbReference type="PANTHER" id="PTHR30100">
    <property type="entry name" value="FATTY ACID/PHOSPHOLIPID SYNTHESIS PROTEIN PLSX"/>
    <property type="match status" value="1"/>
</dbReference>
<organism evidence="11 12">
    <name type="scientific">Thermodesulfitimonas autotrophica</name>
    <dbReference type="NCBI Taxonomy" id="1894989"/>
    <lineage>
        <taxon>Bacteria</taxon>
        <taxon>Bacillati</taxon>
        <taxon>Bacillota</taxon>
        <taxon>Clostridia</taxon>
        <taxon>Thermoanaerobacterales</taxon>
        <taxon>Thermoanaerobacteraceae</taxon>
        <taxon>Thermodesulfitimonas</taxon>
    </lineage>
</organism>
<sequence>MRVAVDAMGGDYAPAEVVAGAVQAAAAYGIEVLLVGDKLRLEPLLGPKEINRVQIVPATEVIAMAEHPVQAVRRKKDSSIVRAVQLVKEGQADAMVSAGNTGAVMAAALFGLGRIEGVDRPALMTLMPNPQGYTVLLDVGANVDVKAQHLVQFAIMGAAYATTVLKIKAPRVGILSIGEEETKGNELTLSALPLLKQERLNFIGNVEGRDVFNGRADVVVCDGFVGNVLLKAGEGLAQALEVMVRREVAHNLPAKVALGMVLFLLRGLRRRLDYAEYGGAPLLGVNGVVVVAHGSSRARAIKNAIRVAVEAVRSGLVQTIGAGLAGRSAGGVRTVNG</sequence>